<gene>
    <name evidence="1" type="ORF">LGLO00237_LOCUS18234</name>
</gene>
<evidence type="ECO:0000313" key="1">
    <source>
        <dbReference type="EMBL" id="CAE0666622.1"/>
    </source>
</evidence>
<organism evidence="1">
    <name type="scientific">Lotharella globosa</name>
    <dbReference type="NCBI Taxonomy" id="91324"/>
    <lineage>
        <taxon>Eukaryota</taxon>
        <taxon>Sar</taxon>
        <taxon>Rhizaria</taxon>
        <taxon>Cercozoa</taxon>
        <taxon>Chlorarachniophyceae</taxon>
        <taxon>Lotharella</taxon>
    </lineage>
</organism>
<dbReference type="AlphaFoldDB" id="A0A7S3YZ55"/>
<reference evidence="1" key="1">
    <citation type="submission" date="2021-01" db="EMBL/GenBank/DDBJ databases">
        <authorList>
            <person name="Corre E."/>
            <person name="Pelletier E."/>
            <person name="Niang G."/>
            <person name="Scheremetjew M."/>
            <person name="Finn R."/>
            <person name="Kale V."/>
            <person name="Holt S."/>
            <person name="Cochrane G."/>
            <person name="Meng A."/>
            <person name="Brown T."/>
            <person name="Cohen L."/>
        </authorList>
    </citation>
    <scope>NUCLEOTIDE SEQUENCE</scope>
    <source>
        <strain evidence="1">CCCM811</strain>
    </source>
</reference>
<protein>
    <submittedName>
        <fullName evidence="1">Uncharacterized protein</fullName>
    </submittedName>
</protein>
<accession>A0A7S3YZ55</accession>
<dbReference type="EMBL" id="HBIV01025402">
    <property type="protein sequence ID" value="CAE0666622.1"/>
    <property type="molecule type" value="Transcribed_RNA"/>
</dbReference>
<sequence>MEDLIFHLMAPSHGFDNHKAYMHYAQPADPSTIAVPCLNMFTMNDQIISRENIIMNGMYHTTNPNIITVHNRRGTHVIRWEGLSAQTCWISKVCFEFFRATDIVASMNREEAKLPK</sequence>
<name>A0A7S3YZ55_9EUKA</name>
<proteinExistence type="predicted"/>